<proteinExistence type="predicted"/>
<evidence type="ECO:0000313" key="2">
    <source>
        <dbReference type="Proteomes" id="UP000603227"/>
    </source>
</evidence>
<accession>A0A919DBW0</accession>
<dbReference type="RefSeq" id="WP_189784660.1">
    <property type="nucleotide sequence ID" value="NZ_BNAT01000018.1"/>
</dbReference>
<name>A0A919DBW0_9ACTN</name>
<reference evidence="1" key="2">
    <citation type="submission" date="2020-09" db="EMBL/GenBank/DDBJ databases">
        <authorList>
            <person name="Sun Q."/>
            <person name="Zhou Y."/>
        </authorList>
    </citation>
    <scope>NUCLEOTIDE SEQUENCE</scope>
    <source>
        <strain evidence="1">CGMCC 4.7403</strain>
    </source>
</reference>
<sequence length="120" mass="13722">MSAAIQGPGTITYEENKTATSSWGGATEIGGEINLIVGKLNSKVSINHTKTWSKSKTWRYSLEIAKGKTQRIRMFHRHSKFTVTKKYFHTGLCKYKTQWTKKVHVPYSGSQDNVWKRENV</sequence>
<keyword evidence="2" id="KW-1185">Reference proteome</keyword>
<evidence type="ECO:0000313" key="1">
    <source>
        <dbReference type="EMBL" id="GHE32808.1"/>
    </source>
</evidence>
<protein>
    <submittedName>
        <fullName evidence="1">Uncharacterized protein</fullName>
    </submittedName>
</protein>
<gene>
    <name evidence="1" type="ORF">GCM10017771_49650</name>
</gene>
<organism evidence="1 2">
    <name type="scientific">Streptomyces capitiformicae</name>
    <dbReference type="NCBI Taxonomy" id="2014920"/>
    <lineage>
        <taxon>Bacteria</taxon>
        <taxon>Bacillati</taxon>
        <taxon>Actinomycetota</taxon>
        <taxon>Actinomycetes</taxon>
        <taxon>Kitasatosporales</taxon>
        <taxon>Streptomycetaceae</taxon>
        <taxon>Streptomyces</taxon>
    </lineage>
</organism>
<comment type="caution">
    <text evidence="1">The sequence shown here is derived from an EMBL/GenBank/DDBJ whole genome shotgun (WGS) entry which is preliminary data.</text>
</comment>
<dbReference type="Proteomes" id="UP000603227">
    <property type="component" value="Unassembled WGS sequence"/>
</dbReference>
<dbReference type="AlphaFoldDB" id="A0A919DBW0"/>
<reference evidence="1" key="1">
    <citation type="journal article" date="2014" name="Int. J. Syst. Evol. Microbiol.">
        <title>Complete genome sequence of Corynebacterium casei LMG S-19264T (=DSM 44701T), isolated from a smear-ripened cheese.</title>
        <authorList>
            <consortium name="US DOE Joint Genome Institute (JGI-PGF)"/>
            <person name="Walter F."/>
            <person name="Albersmeier A."/>
            <person name="Kalinowski J."/>
            <person name="Ruckert C."/>
        </authorList>
    </citation>
    <scope>NUCLEOTIDE SEQUENCE</scope>
    <source>
        <strain evidence="1">CGMCC 4.7403</strain>
    </source>
</reference>
<dbReference type="EMBL" id="BNAT01000018">
    <property type="protein sequence ID" value="GHE32808.1"/>
    <property type="molecule type" value="Genomic_DNA"/>
</dbReference>